<dbReference type="EMBL" id="KB320964">
    <property type="protein sequence ID" value="ELW51792.1"/>
    <property type="molecule type" value="Genomic_DNA"/>
</dbReference>
<name>L9JRI0_TUPCH</name>
<evidence type="ECO:0000313" key="3">
    <source>
        <dbReference type="Proteomes" id="UP000011518"/>
    </source>
</evidence>
<feature type="region of interest" description="Disordered" evidence="1">
    <location>
        <begin position="175"/>
        <end position="208"/>
    </location>
</feature>
<organism evidence="2 3">
    <name type="scientific">Tupaia chinensis</name>
    <name type="common">Chinese tree shrew</name>
    <name type="synonym">Tupaia belangeri chinensis</name>
    <dbReference type="NCBI Taxonomy" id="246437"/>
    <lineage>
        <taxon>Eukaryota</taxon>
        <taxon>Metazoa</taxon>
        <taxon>Chordata</taxon>
        <taxon>Craniata</taxon>
        <taxon>Vertebrata</taxon>
        <taxon>Euteleostomi</taxon>
        <taxon>Mammalia</taxon>
        <taxon>Eutheria</taxon>
        <taxon>Euarchontoglires</taxon>
        <taxon>Scandentia</taxon>
        <taxon>Tupaiidae</taxon>
        <taxon>Tupaia</taxon>
    </lineage>
</organism>
<sequence length="414" mass="42798">MGATLLHGGGTPVLSPGLCLLCCFPRFACPVLRPCESPSASLLLADPPVTCGANLLPAQTGPRTPVSLWLAATAGTPFTPSPATNCQPSTGQSHSALGSRGPATCRPAGSGGERHWENQQAVEDLCSSLTPLYIAAKERGTPSTIRHNGGSMDLNPWATPNQSTLIVTSNLNSSGNNPVLGSPAAPPFPHSTGGQPTQKPVVNGGPSPSKTRLCLDAAAWRSQSRERLLLTAGATSVQVPPRPDINSSGTFPPPAQYLATVPSGSSAPGRVTSTLSAPSTSHYTQNGRLSHPALPPTLSPALGRATQLLAAEAQPAPGQRLQGGKRRWKMRQAVEDLCSSLESLHIAPKGRGTLSTRNNGGSVGLNPWVTPNQSTPTVTSNPNSSGDNPVLGSRAAPPTFLTAQRDSPRRNHSF</sequence>
<feature type="compositionally biased region" description="Polar residues" evidence="1">
    <location>
        <begin position="192"/>
        <end position="208"/>
    </location>
</feature>
<dbReference type="InParanoid" id="L9JRI0"/>
<feature type="compositionally biased region" description="Polar residues" evidence="1">
    <location>
        <begin position="82"/>
        <end position="96"/>
    </location>
</feature>
<feature type="region of interest" description="Disordered" evidence="1">
    <location>
        <begin position="349"/>
        <end position="414"/>
    </location>
</feature>
<reference evidence="3" key="1">
    <citation type="submission" date="2012-07" db="EMBL/GenBank/DDBJ databases">
        <title>Genome of the Chinese tree shrew, a rising model animal genetically related to primates.</title>
        <authorList>
            <person name="Zhang G."/>
            <person name="Fan Y."/>
            <person name="Yao Y."/>
            <person name="Huang Z."/>
        </authorList>
    </citation>
    <scope>NUCLEOTIDE SEQUENCE [LARGE SCALE GENOMIC DNA]</scope>
</reference>
<accession>L9JRI0</accession>
<feature type="compositionally biased region" description="Low complexity" evidence="1">
    <location>
        <begin position="369"/>
        <end position="385"/>
    </location>
</feature>
<dbReference type="Proteomes" id="UP000011518">
    <property type="component" value="Unassembled WGS sequence"/>
</dbReference>
<feature type="region of interest" description="Disordered" evidence="1">
    <location>
        <begin position="262"/>
        <end position="293"/>
    </location>
</feature>
<gene>
    <name evidence="2" type="ORF">TREES_T100006795</name>
</gene>
<feature type="region of interest" description="Disordered" evidence="1">
    <location>
        <begin position="82"/>
        <end position="115"/>
    </location>
</feature>
<dbReference type="AlphaFoldDB" id="L9JRI0"/>
<reference evidence="3" key="2">
    <citation type="journal article" date="2013" name="Nat. Commun.">
        <title>Genome of the Chinese tree shrew.</title>
        <authorList>
            <person name="Fan Y."/>
            <person name="Huang Z.Y."/>
            <person name="Cao C.C."/>
            <person name="Chen C.S."/>
            <person name="Chen Y.X."/>
            <person name="Fan D.D."/>
            <person name="He J."/>
            <person name="Hou H.L."/>
            <person name="Hu L."/>
            <person name="Hu X.T."/>
            <person name="Jiang X.T."/>
            <person name="Lai R."/>
            <person name="Lang Y.S."/>
            <person name="Liang B."/>
            <person name="Liao S.G."/>
            <person name="Mu D."/>
            <person name="Ma Y.Y."/>
            <person name="Niu Y.Y."/>
            <person name="Sun X.Q."/>
            <person name="Xia J.Q."/>
            <person name="Xiao J."/>
            <person name="Xiong Z.Q."/>
            <person name="Xu L."/>
            <person name="Yang L."/>
            <person name="Zhang Y."/>
            <person name="Zhao W."/>
            <person name="Zhao X.D."/>
            <person name="Zheng Y.T."/>
            <person name="Zhou J.M."/>
            <person name="Zhu Y.B."/>
            <person name="Zhang G.J."/>
            <person name="Wang J."/>
            <person name="Yao Y.G."/>
        </authorList>
    </citation>
    <scope>NUCLEOTIDE SEQUENCE [LARGE SCALE GENOMIC DNA]</scope>
</reference>
<keyword evidence="3" id="KW-1185">Reference proteome</keyword>
<proteinExistence type="predicted"/>
<feature type="compositionally biased region" description="Polar residues" evidence="1">
    <location>
        <begin position="262"/>
        <end position="288"/>
    </location>
</feature>
<evidence type="ECO:0000256" key="1">
    <source>
        <dbReference type="SAM" id="MobiDB-lite"/>
    </source>
</evidence>
<evidence type="ECO:0000313" key="2">
    <source>
        <dbReference type="EMBL" id="ELW51792.1"/>
    </source>
</evidence>
<protein>
    <submittedName>
        <fullName evidence="2">Uncharacterized protein</fullName>
    </submittedName>
</protein>